<accession>X1AV86</accession>
<dbReference type="EMBL" id="BART01015601">
    <property type="protein sequence ID" value="GAG86595.1"/>
    <property type="molecule type" value="Genomic_DNA"/>
</dbReference>
<dbReference type="AlphaFoldDB" id="X1AV86"/>
<evidence type="ECO:0000313" key="1">
    <source>
        <dbReference type="EMBL" id="GAG86595.1"/>
    </source>
</evidence>
<reference evidence="1" key="1">
    <citation type="journal article" date="2014" name="Front. Microbiol.">
        <title>High frequency of phylogenetically diverse reductive dehalogenase-homologous genes in deep subseafloor sedimentary metagenomes.</title>
        <authorList>
            <person name="Kawai M."/>
            <person name="Futagami T."/>
            <person name="Toyoda A."/>
            <person name="Takaki Y."/>
            <person name="Nishi S."/>
            <person name="Hori S."/>
            <person name="Arai W."/>
            <person name="Tsubouchi T."/>
            <person name="Morono Y."/>
            <person name="Uchiyama I."/>
            <person name="Ito T."/>
            <person name="Fujiyama A."/>
            <person name="Inagaki F."/>
            <person name="Takami H."/>
        </authorList>
    </citation>
    <scope>NUCLEOTIDE SEQUENCE</scope>
    <source>
        <strain evidence="1">Expedition CK06-06</strain>
    </source>
</reference>
<feature type="non-terminal residue" evidence="1">
    <location>
        <position position="231"/>
    </location>
</feature>
<proteinExistence type="predicted"/>
<comment type="caution">
    <text evidence="1">The sequence shown here is derived from an EMBL/GenBank/DDBJ whole genome shotgun (WGS) entry which is preliminary data.</text>
</comment>
<sequence>MKKEQHIFECMFTDVETVSEKVIDEARGIKEIEVKLKWQQHGTINSNGRLYPKPLLQRVIGDVNSRIELASNRRGPSVYGMPFHPADGIGRTIDVSHIFTKAWMEEDGSCWAHALILANAHGQALQTLYNKGPIGVSSRGFGTMTEKKMKLEGKTVKYYEINDDYRCETPGDFVIRPSVTGAATYEGYSESEACKEVQLCEAHLNENVPLINPKKEDIKMKTLEELKKENP</sequence>
<organism evidence="1">
    <name type="scientific">marine sediment metagenome</name>
    <dbReference type="NCBI Taxonomy" id="412755"/>
    <lineage>
        <taxon>unclassified sequences</taxon>
        <taxon>metagenomes</taxon>
        <taxon>ecological metagenomes</taxon>
    </lineage>
</organism>
<name>X1AV86_9ZZZZ</name>
<protein>
    <submittedName>
        <fullName evidence="1">Uncharacterized protein</fullName>
    </submittedName>
</protein>
<gene>
    <name evidence="1" type="ORF">S01H4_30253</name>
</gene>